<evidence type="ECO:0000256" key="8">
    <source>
        <dbReference type="ARBA" id="ARBA00023211"/>
    </source>
</evidence>
<dbReference type="Gene3D" id="3.40.800.10">
    <property type="entry name" value="Ureohydrolase domain"/>
    <property type="match status" value="1"/>
</dbReference>
<gene>
    <name evidence="13" type="ORF">Fcan01_16080</name>
</gene>
<dbReference type="UniPathway" id="UPA00158">
    <property type="reaction ID" value="UER00270"/>
</dbReference>
<evidence type="ECO:0000256" key="6">
    <source>
        <dbReference type="ARBA" id="ARBA00022723"/>
    </source>
</evidence>
<evidence type="ECO:0000256" key="3">
    <source>
        <dbReference type="ARBA" id="ARBA00018123"/>
    </source>
</evidence>
<evidence type="ECO:0000313" key="14">
    <source>
        <dbReference type="Proteomes" id="UP000198287"/>
    </source>
</evidence>
<dbReference type="EMBL" id="LNIX01000010">
    <property type="protein sequence ID" value="OXA49777.1"/>
    <property type="molecule type" value="Genomic_DNA"/>
</dbReference>
<dbReference type="GO" id="GO:0004053">
    <property type="term" value="F:arginase activity"/>
    <property type="evidence" value="ECO:0007669"/>
    <property type="project" value="UniProtKB-EC"/>
</dbReference>
<evidence type="ECO:0000256" key="12">
    <source>
        <dbReference type="SAM" id="SignalP"/>
    </source>
</evidence>
<dbReference type="EC" id="3.5.3.1" evidence="2 11"/>
<feature type="signal peptide" evidence="12">
    <location>
        <begin position="1"/>
        <end position="17"/>
    </location>
</feature>
<dbReference type="GO" id="GO:0005829">
    <property type="term" value="C:cytosol"/>
    <property type="evidence" value="ECO:0007669"/>
    <property type="project" value="TreeGrafter"/>
</dbReference>
<comment type="caution">
    <text evidence="13">The sequence shown here is derived from an EMBL/GenBank/DDBJ whole genome shotgun (WGS) entry which is preliminary data.</text>
</comment>
<dbReference type="PANTHER" id="PTHR43782">
    <property type="entry name" value="ARGINASE"/>
    <property type="match status" value="1"/>
</dbReference>
<dbReference type="OrthoDB" id="9992747at2759"/>
<dbReference type="InterPro" id="IPR014033">
    <property type="entry name" value="Arginase"/>
</dbReference>
<dbReference type="NCBIfam" id="TIGR01229">
    <property type="entry name" value="rocF_arginase"/>
    <property type="match status" value="1"/>
</dbReference>
<protein>
    <recommendedName>
        <fullName evidence="3 11">Arginase</fullName>
        <ecNumber evidence="2 11">3.5.3.1</ecNumber>
    </recommendedName>
</protein>
<dbReference type="GO" id="GO:0005634">
    <property type="term" value="C:nucleus"/>
    <property type="evidence" value="ECO:0007669"/>
    <property type="project" value="TreeGrafter"/>
</dbReference>
<evidence type="ECO:0000256" key="9">
    <source>
        <dbReference type="ARBA" id="ARBA00047391"/>
    </source>
</evidence>
<sequence>MILQITGFIGLIHICVSTSVPREEEFNTEGLHLGQVSHENFRQNLTLKKLQRQSRQIEYCVNLLQTYYQQSQTGYAQGFPRSMVPSQDGQPKLRRIGVQGAPIRTGQRKPGVEHGPGLIRSSGIVEFLVNEGHNVLDYGDVYLGQHFNGERAYVRNPAAVAEATRYIYYSTKRILQDNRFPLTFGGDHSMAIATLSAVSEFYPDLAVIYIDAHADINTVQTTPTGNLHGMPLSFVIRELSGANAALTDFSWVIPRIPAANLAHIGLRDVNVGEIETLNRLGMASFNMRDVDRLGIRGVVDVVLNRIGGRTRPVYISFDIDSLDDLEVGHTTGTPVPGGLTVRDALSMLDELYRTVNLVGFELAEVNPSLGSQAEGERTATISGKILACAFGSCRGHGPIKPGKFDPRKLGKDHT</sequence>
<evidence type="ECO:0000256" key="2">
    <source>
        <dbReference type="ARBA" id="ARBA00012168"/>
    </source>
</evidence>
<dbReference type="Pfam" id="PF00491">
    <property type="entry name" value="Arginase"/>
    <property type="match status" value="1"/>
</dbReference>
<dbReference type="PROSITE" id="PS51409">
    <property type="entry name" value="ARGINASE_2"/>
    <property type="match status" value="1"/>
</dbReference>
<evidence type="ECO:0000256" key="5">
    <source>
        <dbReference type="ARBA" id="ARBA00022503"/>
    </source>
</evidence>
<dbReference type="InterPro" id="IPR006035">
    <property type="entry name" value="Ureohydrolase"/>
</dbReference>
<dbReference type="OMA" id="HADINAP"/>
<keyword evidence="4 11" id="KW-0835">Urea cycle</keyword>
<evidence type="ECO:0000256" key="7">
    <source>
        <dbReference type="ARBA" id="ARBA00022801"/>
    </source>
</evidence>
<evidence type="ECO:0000256" key="4">
    <source>
        <dbReference type="ARBA" id="ARBA00022436"/>
    </source>
</evidence>
<evidence type="ECO:0000313" key="13">
    <source>
        <dbReference type="EMBL" id="OXA49777.1"/>
    </source>
</evidence>
<keyword evidence="12" id="KW-0732">Signal</keyword>
<keyword evidence="5 11" id="KW-0056">Arginine metabolism</keyword>
<dbReference type="STRING" id="158441.A0A226DYH3"/>
<evidence type="ECO:0000256" key="10">
    <source>
        <dbReference type="PROSITE-ProRule" id="PRU00742"/>
    </source>
</evidence>
<dbReference type="AlphaFoldDB" id="A0A226DYH3"/>
<keyword evidence="14" id="KW-1185">Reference proteome</keyword>
<dbReference type="PANTHER" id="PTHR43782:SF3">
    <property type="entry name" value="ARGINASE"/>
    <property type="match status" value="1"/>
</dbReference>
<keyword evidence="6 11" id="KW-0479">Metal-binding</keyword>
<comment type="cofactor">
    <cofactor evidence="11">
        <name>Mn(2+)</name>
        <dbReference type="ChEBI" id="CHEBI:29035"/>
    </cofactor>
    <text evidence="11">Binds 2 manganese ions per subunit.</text>
</comment>
<dbReference type="PRINTS" id="PR00116">
    <property type="entry name" value="ARGINASE"/>
</dbReference>
<organism evidence="13 14">
    <name type="scientific">Folsomia candida</name>
    <name type="common">Springtail</name>
    <dbReference type="NCBI Taxonomy" id="158441"/>
    <lineage>
        <taxon>Eukaryota</taxon>
        <taxon>Metazoa</taxon>
        <taxon>Ecdysozoa</taxon>
        <taxon>Arthropoda</taxon>
        <taxon>Hexapoda</taxon>
        <taxon>Collembola</taxon>
        <taxon>Entomobryomorpha</taxon>
        <taxon>Isotomoidea</taxon>
        <taxon>Isotomidae</taxon>
        <taxon>Proisotominae</taxon>
        <taxon>Folsomia</taxon>
    </lineage>
</organism>
<name>A0A226DYH3_FOLCA</name>
<dbReference type="GO" id="GO:0000050">
    <property type="term" value="P:urea cycle"/>
    <property type="evidence" value="ECO:0007669"/>
    <property type="project" value="UniProtKB-UniPathway"/>
</dbReference>
<keyword evidence="7 11" id="KW-0378">Hydrolase</keyword>
<dbReference type="GO" id="GO:0030145">
    <property type="term" value="F:manganese ion binding"/>
    <property type="evidence" value="ECO:0007669"/>
    <property type="project" value="TreeGrafter"/>
</dbReference>
<dbReference type="CDD" id="cd09989">
    <property type="entry name" value="Arginase"/>
    <property type="match status" value="1"/>
</dbReference>
<accession>A0A226DYH3</accession>
<dbReference type="GO" id="GO:0006525">
    <property type="term" value="P:arginine metabolic process"/>
    <property type="evidence" value="ECO:0007669"/>
    <property type="project" value="UniProtKB-KW"/>
</dbReference>
<comment type="catalytic activity">
    <reaction evidence="9 11">
        <text>L-arginine + H2O = urea + L-ornithine</text>
        <dbReference type="Rhea" id="RHEA:20569"/>
        <dbReference type="ChEBI" id="CHEBI:15377"/>
        <dbReference type="ChEBI" id="CHEBI:16199"/>
        <dbReference type="ChEBI" id="CHEBI:32682"/>
        <dbReference type="ChEBI" id="CHEBI:46911"/>
        <dbReference type="EC" id="3.5.3.1"/>
    </reaction>
</comment>
<evidence type="ECO:0000256" key="1">
    <source>
        <dbReference type="ARBA" id="ARBA00005098"/>
    </source>
</evidence>
<reference evidence="13 14" key="1">
    <citation type="submission" date="2015-12" db="EMBL/GenBank/DDBJ databases">
        <title>The genome of Folsomia candida.</title>
        <authorList>
            <person name="Faddeeva A."/>
            <person name="Derks M.F."/>
            <person name="Anvar Y."/>
            <person name="Smit S."/>
            <person name="Van Straalen N."/>
            <person name="Roelofs D."/>
        </authorList>
    </citation>
    <scope>NUCLEOTIDE SEQUENCE [LARGE SCALE GENOMIC DNA]</scope>
    <source>
        <strain evidence="13 14">VU population</strain>
        <tissue evidence="13">Whole body</tissue>
    </source>
</reference>
<keyword evidence="8 11" id="KW-0464">Manganese</keyword>
<dbReference type="FunFam" id="3.40.800.10:FF:000012">
    <property type="entry name" value="Arginase"/>
    <property type="match status" value="1"/>
</dbReference>
<dbReference type="InterPro" id="IPR023696">
    <property type="entry name" value="Ureohydrolase_dom_sf"/>
</dbReference>
<dbReference type="SUPFAM" id="SSF52768">
    <property type="entry name" value="Arginase/deacetylase"/>
    <property type="match status" value="1"/>
</dbReference>
<feature type="chain" id="PRO_5013189141" description="Arginase" evidence="12">
    <location>
        <begin position="18"/>
        <end position="414"/>
    </location>
</feature>
<proteinExistence type="inferred from homology"/>
<comment type="pathway">
    <text evidence="1 11">Nitrogen metabolism; urea cycle; L-ornithine and urea from L-arginine: step 1/1.</text>
</comment>
<evidence type="ECO:0000256" key="11">
    <source>
        <dbReference type="RuleBase" id="RU361159"/>
    </source>
</evidence>
<comment type="similarity">
    <text evidence="10 11">Belongs to the arginase family.</text>
</comment>
<dbReference type="Proteomes" id="UP000198287">
    <property type="component" value="Unassembled WGS sequence"/>
</dbReference>